<dbReference type="GO" id="GO:0016020">
    <property type="term" value="C:membrane"/>
    <property type="evidence" value="ECO:0007669"/>
    <property type="project" value="GOC"/>
</dbReference>
<dbReference type="SUPFAM" id="SSF54637">
    <property type="entry name" value="Thioesterase/thiol ester dehydrase-isomerase"/>
    <property type="match status" value="1"/>
</dbReference>
<evidence type="ECO:0000256" key="9">
    <source>
        <dbReference type="HAMAP-Rule" id="MF_00406"/>
    </source>
</evidence>
<evidence type="ECO:0000256" key="6">
    <source>
        <dbReference type="ARBA" id="ARBA00023098"/>
    </source>
</evidence>
<keyword evidence="4 9" id="KW-0444">Lipid biosynthesis</keyword>
<accession>A0A120CX03</accession>
<sequence length="170" mass="18860">MNDMTEPTGATALATADIARVMKLLPHRYPFLMLDRIYDMDGDRSCVGVKNVTINEPFFQGHFPQYPVMPGVLIIEGLAQTAGALCVHSLGEDYVAELVYFMGIDRAKFRKPVLPGDQLHYHVRKIRNRGRVWRFYGEAKVDGAVVAEAEVSAMLADTAEARAFAAQKNG</sequence>
<dbReference type="PATRIC" id="fig|121290.4.peg.1617"/>
<dbReference type="InterPro" id="IPR013114">
    <property type="entry name" value="FabA_FabZ"/>
</dbReference>
<protein>
    <recommendedName>
        <fullName evidence="9">3-hydroxyacyl-[acyl-carrier-protein] dehydratase FabZ</fullName>
        <ecNumber evidence="9">4.2.1.59</ecNumber>
    </recommendedName>
    <alternativeName>
        <fullName evidence="9">(3R)-hydroxymyristoyl-[acyl-carrier-protein] dehydratase</fullName>
        <shortName evidence="9">(3R)-hydroxymyristoyl-ACP dehydrase</shortName>
    </alternativeName>
    <alternativeName>
        <fullName evidence="9">Beta-hydroxyacyl-ACP dehydratase</fullName>
    </alternativeName>
</protein>
<comment type="similarity">
    <text evidence="2 9">Belongs to the thioester dehydratase family. FabZ subfamily.</text>
</comment>
<feature type="active site" evidence="9">
    <location>
        <position position="62"/>
    </location>
</feature>
<gene>
    <name evidence="9" type="primary">fabZ</name>
    <name evidence="10" type="ORF">APY04_1125</name>
</gene>
<evidence type="ECO:0000313" key="10">
    <source>
        <dbReference type="EMBL" id="KWT70197.1"/>
    </source>
</evidence>
<name>A0A120CX03_HYPSL</name>
<keyword evidence="11" id="KW-1185">Reference proteome</keyword>
<keyword evidence="7 9" id="KW-0456">Lyase</keyword>
<dbReference type="GO" id="GO:0006633">
    <property type="term" value="P:fatty acid biosynthetic process"/>
    <property type="evidence" value="ECO:0007669"/>
    <property type="project" value="UniProtKB-UniRule"/>
</dbReference>
<comment type="catalytic activity">
    <reaction evidence="9">
        <text>a (3R)-hydroxyacyl-[ACP] = a (2E)-enoyl-[ACP] + H2O</text>
        <dbReference type="Rhea" id="RHEA:13097"/>
        <dbReference type="Rhea" id="RHEA-COMP:9925"/>
        <dbReference type="Rhea" id="RHEA-COMP:9945"/>
        <dbReference type="ChEBI" id="CHEBI:15377"/>
        <dbReference type="ChEBI" id="CHEBI:78784"/>
        <dbReference type="ChEBI" id="CHEBI:78827"/>
        <dbReference type="EC" id="4.2.1.59"/>
    </reaction>
</comment>
<evidence type="ECO:0000256" key="2">
    <source>
        <dbReference type="ARBA" id="ARBA00009174"/>
    </source>
</evidence>
<dbReference type="GO" id="GO:0019171">
    <property type="term" value="F:(3R)-hydroxyacyl-[acyl-carrier-protein] dehydratase activity"/>
    <property type="evidence" value="ECO:0007669"/>
    <property type="project" value="UniProtKB-EC"/>
</dbReference>
<evidence type="ECO:0000256" key="1">
    <source>
        <dbReference type="ARBA" id="ARBA00004496"/>
    </source>
</evidence>
<keyword evidence="6 9" id="KW-0443">Lipid metabolism</keyword>
<dbReference type="InterPro" id="IPR029069">
    <property type="entry name" value="HotDog_dom_sf"/>
</dbReference>
<organism evidence="10 11">
    <name type="scientific">Hyphomicrobium sulfonivorans</name>
    <dbReference type="NCBI Taxonomy" id="121290"/>
    <lineage>
        <taxon>Bacteria</taxon>
        <taxon>Pseudomonadati</taxon>
        <taxon>Pseudomonadota</taxon>
        <taxon>Alphaproteobacteria</taxon>
        <taxon>Hyphomicrobiales</taxon>
        <taxon>Hyphomicrobiaceae</taxon>
        <taxon>Hyphomicrobium</taxon>
    </lineage>
</organism>
<dbReference type="OrthoDB" id="9772788at2"/>
<dbReference type="HAMAP" id="MF_00406">
    <property type="entry name" value="FabZ"/>
    <property type="match status" value="1"/>
</dbReference>
<dbReference type="PANTHER" id="PTHR30272">
    <property type="entry name" value="3-HYDROXYACYL-[ACYL-CARRIER-PROTEIN] DEHYDRATASE"/>
    <property type="match status" value="1"/>
</dbReference>
<comment type="subcellular location">
    <subcellularLocation>
        <location evidence="1 9">Cytoplasm</location>
    </subcellularLocation>
</comment>
<dbReference type="GO" id="GO:0009245">
    <property type="term" value="P:lipid A biosynthetic process"/>
    <property type="evidence" value="ECO:0007669"/>
    <property type="project" value="UniProtKB-UniRule"/>
</dbReference>
<evidence type="ECO:0000256" key="3">
    <source>
        <dbReference type="ARBA" id="ARBA00022490"/>
    </source>
</evidence>
<keyword evidence="3 9" id="KW-0963">Cytoplasm</keyword>
<dbReference type="FunFam" id="3.10.129.10:FF:000001">
    <property type="entry name" value="3-hydroxyacyl-[acyl-carrier-protein] dehydratase FabZ"/>
    <property type="match status" value="1"/>
</dbReference>
<evidence type="ECO:0000256" key="5">
    <source>
        <dbReference type="ARBA" id="ARBA00022556"/>
    </source>
</evidence>
<dbReference type="NCBIfam" id="TIGR01750">
    <property type="entry name" value="fabZ"/>
    <property type="match status" value="1"/>
</dbReference>
<evidence type="ECO:0000256" key="4">
    <source>
        <dbReference type="ARBA" id="ARBA00022516"/>
    </source>
</evidence>
<dbReference type="AlphaFoldDB" id="A0A120CX03"/>
<dbReference type="GO" id="GO:0005737">
    <property type="term" value="C:cytoplasm"/>
    <property type="evidence" value="ECO:0007669"/>
    <property type="project" value="UniProtKB-SubCell"/>
</dbReference>
<dbReference type="STRING" id="121290.APY04_1125"/>
<reference evidence="10 11" key="1">
    <citation type="submission" date="2015-10" db="EMBL/GenBank/DDBJ databases">
        <title>Transcriptomic analysis of a linuron degrading triple-species bacterial consortium.</title>
        <authorList>
            <person name="Albers P."/>
        </authorList>
    </citation>
    <scope>NUCLEOTIDE SEQUENCE [LARGE SCALE GENOMIC DNA]</scope>
    <source>
        <strain evidence="10 11">WDL6</strain>
    </source>
</reference>
<dbReference type="PANTHER" id="PTHR30272:SF1">
    <property type="entry name" value="3-HYDROXYACYL-[ACYL-CARRIER-PROTEIN] DEHYDRATASE"/>
    <property type="match status" value="1"/>
</dbReference>
<evidence type="ECO:0000313" key="11">
    <source>
        <dbReference type="Proteomes" id="UP000059074"/>
    </source>
</evidence>
<evidence type="ECO:0000256" key="7">
    <source>
        <dbReference type="ARBA" id="ARBA00023239"/>
    </source>
</evidence>
<comment type="caution">
    <text evidence="10">The sequence shown here is derived from an EMBL/GenBank/DDBJ whole genome shotgun (WGS) entry which is preliminary data.</text>
</comment>
<comment type="function">
    <text evidence="8 9">Involved in unsaturated fatty acids biosynthesis. Catalyzes the dehydration of short chain beta-hydroxyacyl-ACPs and long chain saturated and unsaturated beta-hydroxyacyl-ACPs.</text>
</comment>
<dbReference type="Proteomes" id="UP000059074">
    <property type="component" value="Unassembled WGS sequence"/>
</dbReference>
<keyword evidence="5 9" id="KW-0441">Lipid A biosynthesis</keyword>
<dbReference type="Gene3D" id="3.10.129.10">
    <property type="entry name" value="Hotdog Thioesterase"/>
    <property type="match status" value="1"/>
</dbReference>
<dbReference type="EMBL" id="LMTR01000035">
    <property type="protein sequence ID" value="KWT70197.1"/>
    <property type="molecule type" value="Genomic_DNA"/>
</dbReference>
<dbReference type="NCBIfam" id="NF000582">
    <property type="entry name" value="PRK00006.1"/>
    <property type="match status" value="1"/>
</dbReference>
<dbReference type="Pfam" id="PF07977">
    <property type="entry name" value="FabA"/>
    <property type="match status" value="1"/>
</dbReference>
<dbReference type="EC" id="4.2.1.59" evidence="9"/>
<proteinExistence type="inferred from homology"/>
<dbReference type="InterPro" id="IPR010084">
    <property type="entry name" value="FabZ"/>
</dbReference>
<evidence type="ECO:0000256" key="8">
    <source>
        <dbReference type="ARBA" id="ARBA00025049"/>
    </source>
</evidence>
<dbReference type="CDD" id="cd01288">
    <property type="entry name" value="FabZ"/>
    <property type="match status" value="1"/>
</dbReference>